<dbReference type="PROSITE" id="PS51257">
    <property type="entry name" value="PROKAR_LIPOPROTEIN"/>
    <property type="match status" value="1"/>
</dbReference>
<dbReference type="InterPro" id="IPR013830">
    <property type="entry name" value="SGNH_hydro"/>
</dbReference>
<feature type="domain" description="SGNH hydrolase-type esterase" evidence="3">
    <location>
        <begin position="109"/>
        <end position="270"/>
    </location>
</feature>
<dbReference type="InterPro" id="IPR036514">
    <property type="entry name" value="SGNH_hydro_sf"/>
</dbReference>
<dbReference type="SUPFAM" id="SSF52266">
    <property type="entry name" value="SGNH hydrolase"/>
    <property type="match status" value="1"/>
</dbReference>
<feature type="region of interest" description="Disordered" evidence="1">
    <location>
        <begin position="48"/>
        <end position="85"/>
    </location>
</feature>
<dbReference type="EC" id="3.1.1.5" evidence="4"/>
<proteinExistence type="predicted"/>
<reference evidence="4 5" key="1">
    <citation type="submission" date="2023-07" db="EMBL/GenBank/DDBJ databases">
        <title>Sorghum-associated microbial communities from plants grown in Nebraska, USA.</title>
        <authorList>
            <person name="Schachtman D."/>
        </authorList>
    </citation>
    <scope>NUCLEOTIDE SEQUENCE [LARGE SCALE GENOMIC DNA]</scope>
    <source>
        <strain evidence="4 5">BE167</strain>
    </source>
</reference>
<dbReference type="EMBL" id="JAVDVQ010000005">
    <property type="protein sequence ID" value="MDR7082325.1"/>
    <property type="molecule type" value="Genomic_DNA"/>
</dbReference>
<keyword evidence="2" id="KW-0732">Signal</keyword>
<dbReference type="Gene3D" id="3.40.50.1110">
    <property type="entry name" value="SGNH hydrolase"/>
    <property type="match status" value="1"/>
</dbReference>
<keyword evidence="5" id="KW-1185">Reference proteome</keyword>
<feature type="signal peptide" evidence="2">
    <location>
        <begin position="1"/>
        <end position="25"/>
    </location>
</feature>
<protein>
    <submittedName>
        <fullName evidence="4">Acyl-CoA thioesterase-1</fullName>
        <ecNumber evidence="4">3.1.1.5</ecNumber>
        <ecNumber evidence="4">3.1.2.-</ecNumber>
    </submittedName>
</protein>
<dbReference type="CDD" id="cd00229">
    <property type="entry name" value="SGNH_hydrolase"/>
    <property type="match status" value="1"/>
</dbReference>
<dbReference type="Pfam" id="PF13472">
    <property type="entry name" value="Lipase_GDSL_2"/>
    <property type="match status" value="1"/>
</dbReference>
<gene>
    <name evidence="4" type="ORF">J2X01_001613</name>
</gene>
<feature type="chain" id="PRO_5047179198" evidence="2">
    <location>
        <begin position="26"/>
        <end position="298"/>
    </location>
</feature>
<name>A0ABU1UB08_9MICC</name>
<dbReference type="GO" id="GO:0004622">
    <property type="term" value="F:phosphatidylcholine lysophospholipase activity"/>
    <property type="evidence" value="ECO:0007669"/>
    <property type="project" value="UniProtKB-EC"/>
</dbReference>
<evidence type="ECO:0000313" key="4">
    <source>
        <dbReference type="EMBL" id="MDR7082325.1"/>
    </source>
</evidence>
<dbReference type="RefSeq" id="WP_310055318.1">
    <property type="nucleotide sequence ID" value="NZ_JAVDVQ010000005.1"/>
</dbReference>
<evidence type="ECO:0000259" key="3">
    <source>
        <dbReference type="Pfam" id="PF13472"/>
    </source>
</evidence>
<sequence>MRNAPALARLIAPMIAAGILVGGCAQTPPARTADAGASTVYGLTGPGAPAAAGAPGEPVAAGSPGHRKVPQGTDPGSLPAGSIYRNPGSGRNEVVVEDIARTAVLIGDSQSEPAISWPRKALASLGYAVHFCGRGGTGFVASNGATGNYPDALQRGDWLLPYGSPPLVVIEGGGNDASRGATDRQIADNAERLIASVRLRYPGARLAMVGTLARAAADGGGRRTEVDALLGAVAARHSIPFVGVGDWLTRYNLTNSMADGVHMDPAGHAALAGLLAQRLASFGLQAPGPRPAESAANG</sequence>
<dbReference type="EC" id="3.1.2.-" evidence="4"/>
<evidence type="ECO:0000313" key="5">
    <source>
        <dbReference type="Proteomes" id="UP001252243"/>
    </source>
</evidence>
<accession>A0ABU1UB08</accession>
<keyword evidence="4" id="KW-0378">Hydrolase</keyword>
<comment type="caution">
    <text evidence="4">The sequence shown here is derived from an EMBL/GenBank/DDBJ whole genome shotgun (WGS) entry which is preliminary data.</text>
</comment>
<feature type="compositionally biased region" description="Low complexity" evidence="1">
    <location>
        <begin position="48"/>
        <end position="64"/>
    </location>
</feature>
<organism evidence="4 5">
    <name type="scientific">Arthrobacter ginsengisoli</name>
    <dbReference type="NCBI Taxonomy" id="1356565"/>
    <lineage>
        <taxon>Bacteria</taxon>
        <taxon>Bacillati</taxon>
        <taxon>Actinomycetota</taxon>
        <taxon>Actinomycetes</taxon>
        <taxon>Micrococcales</taxon>
        <taxon>Micrococcaceae</taxon>
        <taxon>Arthrobacter</taxon>
    </lineage>
</organism>
<dbReference type="Proteomes" id="UP001252243">
    <property type="component" value="Unassembled WGS sequence"/>
</dbReference>
<evidence type="ECO:0000256" key="2">
    <source>
        <dbReference type="SAM" id="SignalP"/>
    </source>
</evidence>
<evidence type="ECO:0000256" key="1">
    <source>
        <dbReference type="SAM" id="MobiDB-lite"/>
    </source>
</evidence>